<protein>
    <submittedName>
        <fullName evidence="6">Peptide/nickel transport system ATP-binding protein</fullName>
    </submittedName>
</protein>
<dbReference type="Proteomes" id="UP000582231">
    <property type="component" value="Unassembled WGS sequence"/>
</dbReference>
<dbReference type="EMBL" id="JACCBF010000001">
    <property type="protein sequence ID" value="NYD32775.1"/>
    <property type="molecule type" value="Genomic_DNA"/>
</dbReference>
<comment type="similarity">
    <text evidence="1">Belongs to the ABC transporter superfamily.</text>
</comment>
<feature type="domain" description="ABC transporter" evidence="5">
    <location>
        <begin position="11"/>
        <end position="250"/>
    </location>
</feature>
<evidence type="ECO:0000313" key="7">
    <source>
        <dbReference type="Proteomes" id="UP000582231"/>
    </source>
</evidence>
<evidence type="ECO:0000256" key="2">
    <source>
        <dbReference type="ARBA" id="ARBA00022448"/>
    </source>
</evidence>
<evidence type="ECO:0000256" key="4">
    <source>
        <dbReference type="ARBA" id="ARBA00022840"/>
    </source>
</evidence>
<evidence type="ECO:0000256" key="3">
    <source>
        <dbReference type="ARBA" id="ARBA00022741"/>
    </source>
</evidence>
<dbReference type="InterPro" id="IPR050319">
    <property type="entry name" value="ABC_transp_ATP-bind"/>
</dbReference>
<evidence type="ECO:0000256" key="1">
    <source>
        <dbReference type="ARBA" id="ARBA00005417"/>
    </source>
</evidence>
<name>A0A852RP46_9ACTN</name>
<dbReference type="AlphaFoldDB" id="A0A852RP46"/>
<dbReference type="InterPro" id="IPR003593">
    <property type="entry name" value="AAA+_ATPase"/>
</dbReference>
<dbReference type="Gene3D" id="3.40.50.300">
    <property type="entry name" value="P-loop containing nucleotide triphosphate hydrolases"/>
    <property type="match status" value="1"/>
</dbReference>
<dbReference type="NCBIfam" id="TIGR01727">
    <property type="entry name" value="oligo_HPY"/>
    <property type="match status" value="1"/>
</dbReference>
<dbReference type="PANTHER" id="PTHR43776:SF7">
    <property type="entry name" value="D,D-DIPEPTIDE TRANSPORT ATP-BINDING PROTEIN DDPF-RELATED"/>
    <property type="match status" value="1"/>
</dbReference>
<dbReference type="InterPro" id="IPR017871">
    <property type="entry name" value="ABC_transporter-like_CS"/>
</dbReference>
<dbReference type="Pfam" id="PF00005">
    <property type="entry name" value="ABC_tran"/>
    <property type="match status" value="1"/>
</dbReference>
<dbReference type="PANTHER" id="PTHR43776">
    <property type="entry name" value="TRANSPORT ATP-BINDING PROTEIN"/>
    <property type="match status" value="1"/>
</dbReference>
<reference evidence="6 7" key="1">
    <citation type="submission" date="2020-07" db="EMBL/GenBank/DDBJ databases">
        <title>Sequencing the genomes of 1000 actinobacteria strains.</title>
        <authorList>
            <person name="Klenk H.-P."/>
        </authorList>
    </citation>
    <scope>NUCLEOTIDE SEQUENCE [LARGE SCALE GENOMIC DNA]</scope>
    <source>
        <strain evidence="6 7">DSM 19082</strain>
    </source>
</reference>
<proteinExistence type="inferred from homology"/>
<dbReference type="SMART" id="SM00382">
    <property type="entry name" value="AAA"/>
    <property type="match status" value="1"/>
</dbReference>
<evidence type="ECO:0000259" key="5">
    <source>
        <dbReference type="PROSITE" id="PS50893"/>
    </source>
</evidence>
<accession>A0A852RP46</accession>
<dbReference type="CDD" id="cd03257">
    <property type="entry name" value="ABC_NikE_OppD_transporters"/>
    <property type="match status" value="1"/>
</dbReference>
<dbReference type="RefSeq" id="WP_179728904.1">
    <property type="nucleotide sequence ID" value="NZ_BAABEF010000001.1"/>
</dbReference>
<dbReference type="GO" id="GO:0055085">
    <property type="term" value="P:transmembrane transport"/>
    <property type="evidence" value="ECO:0007669"/>
    <property type="project" value="UniProtKB-ARBA"/>
</dbReference>
<sequence length="327" mass="35102">MSDPAASDPILTVSDVTLAYGDNVALNNVSLSLRRGEGSVAIVGESGSGKTSLARAVLGLLPPRHGTIEVGGIDINQSRGRAARTWRRRIQPVFQDGQEALDPRRTVGSTLTEALRMADTPRQRCGDRIEELLTEVDLPAELARRRPHELSGGQRQRVAIARALAASPDLLVLDEPTSALDVTVQARIVALLERVAEAQQIQLLLITHNIALAQVLTNRVVVLFRGNEVESGPTADILRMPRHPYTHRLVSSTPRMWAPLPSLSPSAPAAADTAGCSYRSRCDRADPACHSVPPLLGSPAVACHHPLVQRPPAQPTRFEQALPANGA</sequence>
<evidence type="ECO:0000313" key="6">
    <source>
        <dbReference type="EMBL" id="NYD32775.1"/>
    </source>
</evidence>
<dbReference type="GO" id="GO:0016887">
    <property type="term" value="F:ATP hydrolysis activity"/>
    <property type="evidence" value="ECO:0007669"/>
    <property type="project" value="InterPro"/>
</dbReference>
<dbReference type="InterPro" id="IPR027417">
    <property type="entry name" value="P-loop_NTPase"/>
</dbReference>
<dbReference type="InterPro" id="IPR003439">
    <property type="entry name" value="ABC_transporter-like_ATP-bd"/>
</dbReference>
<dbReference type="PROSITE" id="PS50893">
    <property type="entry name" value="ABC_TRANSPORTER_2"/>
    <property type="match status" value="1"/>
</dbReference>
<keyword evidence="4 6" id="KW-0067">ATP-binding</keyword>
<dbReference type="Pfam" id="PF08352">
    <property type="entry name" value="oligo_HPY"/>
    <property type="match status" value="1"/>
</dbReference>
<keyword evidence="2" id="KW-0813">Transport</keyword>
<dbReference type="GO" id="GO:0005524">
    <property type="term" value="F:ATP binding"/>
    <property type="evidence" value="ECO:0007669"/>
    <property type="project" value="UniProtKB-KW"/>
</dbReference>
<gene>
    <name evidence="6" type="ORF">BJ958_004321</name>
</gene>
<dbReference type="SUPFAM" id="SSF52540">
    <property type="entry name" value="P-loop containing nucleoside triphosphate hydrolases"/>
    <property type="match status" value="1"/>
</dbReference>
<dbReference type="PROSITE" id="PS00211">
    <property type="entry name" value="ABC_TRANSPORTER_1"/>
    <property type="match status" value="1"/>
</dbReference>
<dbReference type="InterPro" id="IPR013563">
    <property type="entry name" value="Oligopep_ABC_C"/>
</dbReference>
<keyword evidence="7" id="KW-1185">Reference proteome</keyword>
<comment type="caution">
    <text evidence="6">The sequence shown here is derived from an EMBL/GenBank/DDBJ whole genome shotgun (WGS) entry which is preliminary data.</text>
</comment>
<dbReference type="GO" id="GO:0015833">
    <property type="term" value="P:peptide transport"/>
    <property type="evidence" value="ECO:0007669"/>
    <property type="project" value="InterPro"/>
</dbReference>
<organism evidence="6 7">
    <name type="scientific">Nocardioides kongjuensis</name>
    <dbReference type="NCBI Taxonomy" id="349522"/>
    <lineage>
        <taxon>Bacteria</taxon>
        <taxon>Bacillati</taxon>
        <taxon>Actinomycetota</taxon>
        <taxon>Actinomycetes</taxon>
        <taxon>Propionibacteriales</taxon>
        <taxon>Nocardioidaceae</taxon>
        <taxon>Nocardioides</taxon>
    </lineage>
</organism>
<keyword evidence="3" id="KW-0547">Nucleotide-binding</keyword>